<dbReference type="AlphaFoldDB" id="A0A922L6N5"/>
<organism evidence="1 2">
    <name type="scientific">Dermatophagoides farinae</name>
    <name type="common">American house dust mite</name>
    <dbReference type="NCBI Taxonomy" id="6954"/>
    <lineage>
        <taxon>Eukaryota</taxon>
        <taxon>Metazoa</taxon>
        <taxon>Ecdysozoa</taxon>
        <taxon>Arthropoda</taxon>
        <taxon>Chelicerata</taxon>
        <taxon>Arachnida</taxon>
        <taxon>Acari</taxon>
        <taxon>Acariformes</taxon>
        <taxon>Sarcoptiformes</taxon>
        <taxon>Astigmata</taxon>
        <taxon>Psoroptidia</taxon>
        <taxon>Analgoidea</taxon>
        <taxon>Pyroglyphidae</taxon>
        <taxon>Dermatophagoidinae</taxon>
        <taxon>Dermatophagoides</taxon>
    </lineage>
</organism>
<gene>
    <name evidence="1" type="ORF">DERF_004931</name>
</gene>
<protein>
    <submittedName>
        <fullName evidence="1">Uncharacterized protein</fullName>
    </submittedName>
</protein>
<reference evidence="1" key="2">
    <citation type="journal article" date="2022" name="Res Sq">
        <title>Comparative Genomics Reveals Insights into the Divergent Evolution of Astigmatic Mites and Household Pest Adaptations.</title>
        <authorList>
            <person name="Xiong Q."/>
            <person name="Wan A.T.-Y."/>
            <person name="Liu X.-Y."/>
            <person name="Fung C.S.-H."/>
            <person name="Xiao X."/>
            <person name="Malainual N."/>
            <person name="Hou J."/>
            <person name="Wang L."/>
            <person name="Wang M."/>
            <person name="Yang K."/>
            <person name="Cui Y."/>
            <person name="Leung E."/>
            <person name="Nong W."/>
            <person name="Shin S.-K."/>
            <person name="Au S."/>
            <person name="Jeong K.Y."/>
            <person name="Chew F.T."/>
            <person name="Hui J."/>
            <person name="Leung T.F."/>
            <person name="Tungtrongchitr A."/>
            <person name="Zhong N."/>
            <person name="Liu Z."/>
            <person name="Tsui S."/>
        </authorList>
    </citation>
    <scope>NUCLEOTIDE SEQUENCE</scope>
    <source>
        <strain evidence="1">Derf</strain>
        <tissue evidence="1">Whole organism</tissue>
    </source>
</reference>
<accession>A0A922L6N5</accession>
<dbReference type="EMBL" id="ASGP02000002">
    <property type="protein sequence ID" value="KAH9521258.1"/>
    <property type="molecule type" value="Genomic_DNA"/>
</dbReference>
<keyword evidence="2" id="KW-1185">Reference proteome</keyword>
<comment type="caution">
    <text evidence="1">The sequence shown here is derived from an EMBL/GenBank/DDBJ whole genome shotgun (WGS) entry which is preliminary data.</text>
</comment>
<proteinExistence type="predicted"/>
<dbReference type="Proteomes" id="UP000790347">
    <property type="component" value="Unassembled WGS sequence"/>
</dbReference>
<sequence length="69" mass="7994">MNEQKEKEKEIGFSHINNNNNNHYGCRYSENETVHNSNNNRVSYNLLKLDKKSGAKGYKCCLINLVFNA</sequence>
<evidence type="ECO:0000313" key="2">
    <source>
        <dbReference type="Proteomes" id="UP000790347"/>
    </source>
</evidence>
<name>A0A922L6N5_DERFA</name>
<evidence type="ECO:0000313" key="1">
    <source>
        <dbReference type="EMBL" id="KAH9521258.1"/>
    </source>
</evidence>
<reference evidence="1" key="1">
    <citation type="submission" date="2013-05" db="EMBL/GenBank/DDBJ databases">
        <authorList>
            <person name="Yim A.K.Y."/>
            <person name="Chan T.F."/>
            <person name="Ji K.M."/>
            <person name="Liu X.Y."/>
            <person name="Zhou J.W."/>
            <person name="Li R.Q."/>
            <person name="Yang K.Y."/>
            <person name="Li J."/>
            <person name="Li M."/>
            <person name="Law P.T.W."/>
            <person name="Wu Y.L."/>
            <person name="Cai Z.L."/>
            <person name="Qin H."/>
            <person name="Bao Y."/>
            <person name="Leung R.K.K."/>
            <person name="Ng P.K.S."/>
            <person name="Zou J."/>
            <person name="Zhong X.J."/>
            <person name="Ran P.X."/>
            <person name="Zhong N.S."/>
            <person name="Liu Z.G."/>
            <person name="Tsui S.K.W."/>
        </authorList>
    </citation>
    <scope>NUCLEOTIDE SEQUENCE</scope>
    <source>
        <strain evidence="1">Derf</strain>
        <tissue evidence="1">Whole organism</tissue>
    </source>
</reference>